<name>A0A9W6ZK03_9STRA</name>
<sequence>MPPRKKRKAGGAEDLSSGGLSPSASTSTSSLPGDNGGEDEMDILRGRTTSNEGSDFLSYLLLNGDSIPPPDDPMYDPIPVGQQQQQQQMQQQQHASPMMDNPNMGAMFQQQQAQQQQMQMIQQMLMQQQQTLMKITEALPGSGGGGGGGSRGVSPVPSQQVDNAAVKTTASSSSSVAKGALPPAVRRAKRPQNGEYETKLQELKAENEQLKRHLDSINNKQTRVAETKQQSIVDMERIVNKMKGGERLTDGPNPSDELMSKAGLSKFINNYTNMYSDYGNSREGELGFHLRQLERLIMPTTTTKMGLWTLEQDDNFFENTGRGSLAGILARELQITENQKKKIVEHREEIKMITKNLKRTLELLSDLKSVVGRKHSLFKDRMEKCTKILNPLQVIKLLLWVNKNEAELSETCPGWGSEQIIPEETQEEARLKEEEGGPI</sequence>
<evidence type="ECO:0000313" key="3">
    <source>
        <dbReference type="Proteomes" id="UP001165122"/>
    </source>
</evidence>
<feature type="region of interest" description="Disordered" evidence="1">
    <location>
        <begin position="137"/>
        <end position="195"/>
    </location>
</feature>
<reference evidence="3" key="1">
    <citation type="journal article" date="2023" name="Commun. Biol.">
        <title>Genome analysis of Parmales, the sister group of diatoms, reveals the evolutionary specialization of diatoms from phago-mixotrophs to photoautotrophs.</title>
        <authorList>
            <person name="Ban H."/>
            <person name="Sato S."/>
            <person name="Yoshikawa S."/>
            <person name="Yamada K."/>
            <person name="Nakamura Y."/>
            <person name="Ichinomiya M."/>
            <person name="Sato N."/>
            <person name="Blanc-Mathieu R."/>
            <person name="Endo H."/>
            <person name="Kuwata A."/>
            <person name="Ogata H."/>
        </authorList>
    </citation>
    <scope>NUCLEOTIDE SEQUENCE [LARGE SCALE GENOMIC DNA]</scope>
    <source>
        <strain evidence="3">NIES 3700</strain>
    </source>
</reference>
<dbReference type="AlphaFoldDB" id="A0A9W6ZK03"/>
<gene>
    <name evidence="2" type="ORF">TrLO_g184</name>
</gene>
<evidence type="ECO:0000313" key="2">
    <source>
        <dbReference type="EMBL" id="GMH53471.1"/>
    </source>
</evidence>
<feature type="compositionally biased region" description="Low complexity" evidence="1">
    <location>
        <begin position="75"/>
        <end position="93"/>
    </location>
</feature>
<dbReference type="EMBL" id="BRXW01000425">
    <property type="protein sequence ID" value="GMH53471.1"/>
    <property type="molecule type" value="Genomic_DNA"/>
</dbReference>
<organism evidence="2 3">
    <name type="scientific">Triparma laevis f. longispina</name>
    <dbReference type="NCBI Taxonomy" id="1714387"/>
    <lineage>
        <taxon>Eukaryota</taxon>
        <taxon>Sar</taxon>
        <taxon>Stramenopiles</taxon>
        <taxon>Ochrophyta</taxon>
        <taxon>Bolidophyceae</taxon>
        <taxon>Parmales</taxon>
        <taxon>Triparmaceae</taxon>
        <taxon>Triparma</taxon>
    </lineage>
</organism>
<dbReference type="Proteomes" id="UP001165122">
    <property type="component" value="Unassembled WGS sequence"/>
</dbReference>
<protein>
    <submittedName>
        <fullName evidence="2">Uncharacterized protein</fullName>
    </submittedName>
</protein>
<evidence type="ECO:0000256" key="1">
    <source>
        <dbReference type="SAM" id="MobiDB-lite"/>
    </source>
</evidence>
<dbReference type="OrthoDB" id="295274at2759"/>
<proteinExistence type="predicted"/>
<accession>A0A9W6ZK03</accession>
<feature type="compositionally biased region" description="Low complexity" evidence="1">
    <location>
        <begin position="15"/>
        <end position="33"/>
    </location>
</feature>
<keyword evidence="3" id="KW-1185">Reference proteome</keyword>
<feature type="compositionally biased region" description="Gly residues" evidence="1">
    <location>
        <begin position="141"/>
        <end position="151"/>
    </location>
</feature>
<feature type="region of interest" description="Disordered" evidence="1">
    <location>
        <begin position="1"/>
        <end position="96"/>
    </location>
</feature>
<feature type="compositionally biased region" description="Low complexity" evidence="1">
    <location>
        <begin position="152"/>
        <end position="178"/>
    </location>
</feature>
<comment type="caution">
    <text evidence="2">The sequence shown here is derived from an EMBL/GenBank/DDBJ whole genome shotgun (WGS) entry which is preliminary data.</text>
</comment>